<dbReference type="InParanoid" id="E4XGS3"/>
<feature type="disulfide bond" evidence="1">
    <location>
        <begin position="440"/>
        <end position="449"/>
    </location>
</feature>
<name>E4XGS3_OIKDI</name>
<dbReference type="Proteomes" id="UP000001307">
    <property type="component" value="Unassembled WGS sequence"/>
</dbReference>
<evidence type="ECO:0000313" key="7">
    <source>
        <dbReference type="Proteomes" id="UP000001307"/>
    </source>
</evidence>
<dbReference type="GO" id="GO:0004623">
    <property type="term" value="F:phospholipase A2 activity"/>
    <property type="evidence" value="ECO:0007669"/>
    <property type="project" value="InterPro"/>
</dbReference>
<dbReference type="CDD" id="cd00198">
    <property type="entry name" value="vWFA"/>
    <property type="match status" value="1"/>
</dbReference>
<evidence type="ECO:0000259" key="5">
    <source>
        <dbReference type="PROSITE" id="PS50234"/>
    </source>
</evidence>
<reference evidence="6" key="1">
    <citation type="journal article" date="2010" name="Science">
        <title>Plasticity of animal genome architecture unmasked by rapid evolution of a pelagic tunicate.</title>
        <authorList>
            <person name="Denoeud F."/>
            <person name="Henriet S."/>
            <person name="Mungpakdee S."/>
            <person name="Aury J.M."/>
            <person name="Da Silva C."/>
            <person name="Brinkmann H."/>
            <person name="Mikhaleva J."/>
            <person name="Olsen L.C."/>
            <person name="Jubin C."/>
            <person name="Canestro C."/>
            <person name="Bouquet J.M."/>
            <person name="Danks G."/>
            <person name="Poulain J."/>
            <person name="Campsteijn C."/>
            <person name="Adamski M."/>
            <person name="Cross I."/>
            <person name="Yadetie F."/>
            <person name="Muffato M."/>
            <person name="Louis A."/>
            <person name="Butcher S."/>
            <person name="Tsagkogeorga G."/>
            <person name="Konrad A."/>
            <person name="Singh S."/>
            <person name="Jensen M.F."/>
            <person name="Cong E.H."/>
            <person name="Eikeseth-Otteraa H."/>
            <person name="Noel B."/>
            <person name="Anthouard V."/>
            <person name="Porcel B.M."/>
            <person name="Kachouri-Lafond R."/>
            <person name="Nishino A."/>
            <person name="Ugolini M."/>
            <person name="Chourrout P."/>
            <person name="Nishida H."/>
            <person name="Aasland R."/>
            <person name="Huzurbazar S."/>
            <person name="Westhof E."/>
            <person name="Delsuc F."/>
            <person name="Lehrach H."/>
            <person name="Reinhardt R."/>
            <person name="Weissenbach J."/>
            <person name="Roy S.W."/>
            <person name="Artiguenave F."/>
            <person name="Postlethwait J.H."/>
            <person name="Manak J.R."/>
            <person name="Thompson E.M."/>
            <person name="Jaillon O."/>
            <person name="Du Pasquier L."/>
            <person name="Boudinot P."/>
            <person name="Liberles D.A."/>
            <person name="Volff J.N."/>
            <person name="Philippe H."/>
            <person name="Lenhard B."/>
            <person name="Roest Crollius H."/>
            <person name="Wincker P."/>
            <person name="Chourrout D."/>
        </authorList>
    </citation>
    <scope>NUCLEOTIDE SEQUENCE [LARGE SCALE GENOMIC DNA]</scope>
</reference>
<comment type="caution">
    <text evidence="1">Lacks conserved residue(s) required for the propagation of feature annotation.</text>
</comment>
<evidence type="ECO:0000259" key="4">
    <source>
        <dbReference type="PROSITE" id="PS50026"/>
    </source>
</evidence>
<evidence type="ECO:0000256" key="3">
    <source>
        <dbReference type="SAM" id="SignalP"/>
    </source>
</evidence>
<feature type="compositionally biased region" description="Low complexity" evidence="2">
    <location>
        <begin position="259"/>
        <end position="296"/>
    </location>
</feature>
<dbReference type="OrthoDB" id="10504209at2759"/>
<dbReference type="InterPro" id="IPR036444">
    <property type="entry name" value="PLipase_A2_dom_sf"/>
</dbReference>
<accession>E4XGS3</accession>
<keyword evidence="1" id="KW-1015">Disulfide bond</keyword>
<feature type="domain" description="EGF-like" evidence="4">
    <location>
        <begin position="410"/>
        <end position="450"/>
    </location>
</feature>
<dbReference type="AlphaFoldDB" id="E4XGS3"/>
<proteinExistence type="predicted"/>
<organism evidence="6">
    <name type="scientific">Oikopleura dioica</name>
    <name type="common">Tunicate</name>
    <dbReference type="NCBI Taxonomy" id="34765"/>
    <lineage>
        <taxon>Eukaryota</taxon>
        <taxon>Metazoa</taxon>
        <taxon>Chordata</taxon>
        <taxon>Tunicata</taxon>
        <taxon>Appendicularia</taxon>
        <taxon>Copelata</taxon>
        <taxon>Oikopleuridae</taxon>
        <taxon>Oikopleura</taxon>
    </lineage>
</organism>
<dbReference type="Pfam" id="PF13519">
    <property type="entry name" value="VWA_2"/>
    <property type="match status" value="1"/>
</dbReference>
<keyword evidence="7" id="KW-1185">Reference proteome</keyword>
<dbReference type="InterPro" id="IPR002035">
    <property type="entry name" value="VWF_A"/>
</dbReference>
<dbReference type="Gene3D" id="1.20.90.10">
    <property type="entry name" value="Phospholipase A2 domain"/>
    <property type="match status" value="1"/>
</dbReference>
<dbReference type="EMBL" id="FN653049">
    <property type="protein sequence ID" value="CBY09871.1"/>
    <property type="molecule type" value="Genomic_DNA"/>
</dbReference>
<feature type="compositionally biased region" description="Low complexity" evidence="2">
    <location>
        <begin position="331"/>
        <end position="345"/>
    </location>
</feature>
<keyword evidence="1" id="KW-0245">EGF-like domain</keyword>
<dbReference type="SUPFAM" id="SSF53300">
    <property type="entry name" value="vWA-like"/>
    <property type="match status" value="1"/>
</dbReference>
<keyword evidence="3" id="KW-0732">Signal</keyword>
<feature type="domain" description="VWFA" evidence="5">
    <location>
        <begin position="462"/>
        <end position="638"/>
    </location>
</feature>
<dbReference type="PROSITE" id="PS00022">
    <property type="entry name" value="EGF_1"/>
    <property type="match status" value="1"/>
</dbReference>
<dbReference type="PROSITE" id="PS50026">
    <property type="entry name" value="EGF_3"/>
    <property type="match status" value="1"/>
</dbReference>
<dbReference type="Gene3D" id="2.10.25.10">
    <property type="entry name" value="Laminin"/>
    <property type="match status" value="1"/>
</dbReference>
<evidence type="ECO:0008006" key="8">
    <source>
        <dbReference type="Google" id="ProtNLM"/>
    </source>
</evidence>
<evidence type="ECO:0000256" key="1">
    <source>
        <dbReference type="PROSITE-ProRule" id="PRU00076"/>
    </source>
</evidence>
<feature type="region of interest" description="Disordered" evidence="2">
    <location>
        <begin position="250"/>
        <end position="392"/>
    </location>
</feature>
<dbReference type="Gene3D" id="3.40.50.410">
    <property type="entry name" value="von Willebrand factor, type A domain"/>
    <property type="match status" value="1"/>
</dbReference>
<feature type="chain" id="PRO_5003192595" description="VWFA domain-containing protein" evidence="3">
    <location>
        <begin position="24"/>
        <end position="663"/>
    </location>
</feature>
<sequence>MLVRFDALKGVLFFALFTNQSSGLDLRAAKTRKQLAEAILRIYVAKDGKRVVLKINIKKIKKVFKKPDLSLPFSIEEIFSSGCWCTFNSFSGLKGRPQSTIDKVCRDWHRCELCSQIDHQIDWQHEVTYDLGLYSPDNKQRFYCEESKNSLQEQNQCLCDIEMINSIYEIIGSFDPSHALAAGFNRELTCVPVGHIEREKKDQCCGKYPSRFPFSSSSKECCGYKTLNPLFMECCDGQVSAIGTCSTLAPTTDPQTTDSSRPSSTTGPLPSTTTNSPGPPVTTTTESPGPSTTGAPEPTRSQPPGPPLTTTTGPPTSPLSPSTTLPPGPPATTTTDTPAESTTSSIGPTISQPPGPPVTTTMEPPGSSTTNQPNITNTLPPGPPATTTTGLIGSSTTAQLTTTNQSATTISPTCPPSVPDPCMNNSTCIMINATLTDCACQRGWAGEFCDVVCPATLTGRLDLAVLLDVSGTIASNPNKDQDTFDFFQALLNEFDTVNQVQLSITSFSDDAVVDLPMGHYNEPDLFGAVKNVDWVGRLTDINEGLQTALSTMNTTDDVPDIMIFVSDGFDSFDPGAIGDNAADISNAGVDVVSVGFGLNGFVNFMALVTVADNEGANVFTASTGDELLSQTTAILEALCTANAPTRMAFEHNDPVGEGRFNNK</sequence>
<dbReference type="InterPro" id="IPR000742">
    <property type="entry name" value="EGF"/>
</dbReference>
<evidence type="ECO:0000313" key="6">
    <source>
        <dbReference type="EMBL" id="CBY09871.1"/>
    </source>
</evidence>
<dbReference type="PROSITE" id="PS50234">
    <property type="entry name" value="VWFA"/>
    <property type="match status" value="1"/>
</dbReference>
<dbReference type="InterPro" id="IPR036465">
    <property type="entry name" value="vWFA_dom_sf"/>
</dbReference>
<feature type="signal peptide" evidence="3">
    <location>
        <begin position="1"/>
        <end position="23"/>
    </location>
</feature>
<gene>
    <name evidence="6" type="ORF">GSOID_T00010688001</name>
</gene>
<feature type="compositionally biased region" description="Polar residues" evidence="2">
    <location>
        <begin position="358"/>
        <end position="375"/>
    </location>
</feature>
<evidence type="ECO:0000256" key="2">
    <source>
        <dbReference type="SAM" id="MobiDB-lite"/>
    </source>
</evidence>
<dbReference type="GO" id="GO:0050482">
    <property type="term" value="P:arachidonate secretion"/>
    <property type="evidence" value="ECO:0007669"/>
    <property type="project" value="InterPro"/>
</dbReference>
<dbReference type="SMART" id="SM00327">
    <property type="entry name" value="VWA"/>
    <property type="match status" value="1"/>
</dbReference>
<dbReference type="SUPFAM" id="SSF48619">
    <property type="entry name" value="Phospholipase A2, PLA2"/>
    <property type="match status" value="1"/>
</dbReference>
<dbReference type="GO" id="GO:0006644">
    <property type="term" value="P:phospholipid metabolic process"/>
    <property type="evidence" value="ECO:0007669"/>
    <property type="project" value="InterPro"/>
</dbReference>
<feature type="compositionally biased region" description="Low complexity" evidence="2">
    <location>
        <begin position="308"/>
        <end position="323"/>
    </location>
</feature>
<protein>
    <recommendedName>
        <fullName evidence="8">VWFA domain-containing protein</fullName>
    </recommendedName>
</protein>